<keyword evidence="2" id="KW-1185">Reference proteome</keyword>
<accession>A0ABY5AVJ0</accession>
<proteinExistence type="predicted"/>
<evidence type="ECO:0000313" key="2">
    <source>
        <dbReference type="Proteomes" id="UP001056708"/>
    </source>
</evidence>
<evidence type="ECO:0000313" key="1">
    <source>
        <dbReference type="EMBL" id="USR93259.1"/>
    </source>
</evidence>
<organism evidence="1 2">
    <name type="scientific">Phormidium yuhuli AB48</name>
    <dbReference type="NCBI Taxonomy" id="2940671"/>
    <lineage>
        <taxon>Bacteria</taxon>
        <taxon>Bacillati</taxon>
        <taxon>Cyanobacteriota</taxon>
        <taxon>Cyanophyceae</taxon>
        <taxon>Oscillatoriophycideae</taxon>
        <taxon>Oscillatoriales</taxon>
        <taxon>Oscillatoriaceae</taxon>
        <taxon>Phormidium</taxon>
        <taxon>Phormidium yuhuli</taxon>
    </lineage>
</organism>
<sequence>MYIFQADENGYDISLDGDKRFCSTFMTIDFHGTVGNIWNHIGTLMEVSKLKAKTDLTLSIALKVDKVGICKAFYRELLVIWLEQNERLAKELIILAGSHNKQLWDKNTAGSELDHAALLAAALIEYCQKFNN</sequence>
<geneLocation type="plasmid" evidence="1 2">
    <name>unnamed</name>
</geneLocation>
<protein>
    <submittedName>
        <fullName evidence="1">Uncharacterized protein</fullName>
    </submittedName>
</protein>
<keyword evidence="1" id="KW-0614">Plasmid</keyword>
<reference evidence="1" key="1">
    <citation type="submission" date="2022-06" db="EMBL/GenBank/DDBJ databases">
        <title>Genome sequence of Phormidium yuhuli AB48 isolated from an industrial photobioreactor environment.</title>
        <authorList>
            <person name="Qiu Y."/>
            <person name="Noonan A.J.C."/>
            <person name="Dofher K."/>
            <person name="Koch M."/>
            <person name="Kieft B."/>
            <person name="Lin X."/>
            <person name="Ziels R.M."/>
            <person name="Hallam S.J."/>
        </authorList>
    </citation>
    <scope>NUCLEOTIDE SEQUENCE</scope>
    <source>
        <strain evidence="1">AB48</strain>
        <plasmid evidence="1">unnamed</plasmid>
    </source>
</reference>
<name>A0ABY5AVJ0_9CYAN</name>
<gene>
    <name evidence="1" type="ORF">NEA10_20665</name>
</gene>
<dbReference type="EMBL" id="CP098612">
    <property type="protein sequence ID" value="USR93259.1"/>
    <property type="molecule type" value="Genomic_DNA"/>
</dbReference>
<dbReference type="RefSeq" id="WP_252665437.1">
    <property type="nucleotide sequence ID" value="NZ_CP098612.1"/>
</dbReference>
<dbReference type="Proteomes" id="UP001056708">
    <property type="component" value="Plasmid unnamed"/>
</dbReference>